<dbReference type="InterPro" id="IPR011989">
    <property type="entry name" value="ARM-like"/>
</dbReference>
<evidence type="ECO:0000313" key="5">
    <source>
        <dbReference type="Proteomes" id="UP001474421"/>
    </source>
</evidence>
<reference evidence="4 5" key="1">
    <citation type="journal article" date="2024" name="Proc. Natl. Acad. Sci. U.S.A.">
        <title>The genetic regulatory architecture and epigenomic basis for age-related changes in rattlesnake venom.</title>
        <authorList>
            <person name="Hogan M.P."/>
            <person name="Holding M.L."/>
            <person name="Nystrom G.S."/>
            <person name="Colston T.J."/>
            <person name="Bartlett D.A."/>
            <person name="Mason A.J."/>
            <person name="Ellsworth S.A."/>
            <person name="Rautsaw R.M."/>
            <person name="Lawrence K.C."/>
            <person name="Strickland J.L."/>
            <person name="He B."/>
            <person name="Fraser P."/>
            <person name="Margres M.J."/>
            <person name="Gilbert D.M."/>
            <person name="Gibbs H.L."/>
            <person name="Parkinson C.L."/>
            <person name="Rokyta D.R."/>
        </authorList>
    </citation>
    <scope>NUCLEOTIDE SEQUENCE [LARGE SCALE GENOMIC DNA]</scope>
    <source>
        <strain evidence="4">DRR0105</strain>
    </source>
</reference>
<dbReference type="InterPro" id="IPR016024">
    <property type="entry name" value="ARM-type_fold"/>
</dbReference>
<dbReference type="GO" id="GO:0034515">
    <property type="term" value="C:proteasome storage granule"/>
    <property type="evidence" value="ECO:0007669"/>
    <property type="project" value="TreeGrafter"/>
</dbReference>
<comment type="function">
    <text evidence="1">Component of the 26S proteasome, a multiprotein complex involved in the ATP-dependent degradation of ubiquitinated proteins. This complex plays a key role in the maintenance of protein homeostasis by removing misfolded or damaged proteins, which could impair cellular functions, and by removing proteins whose functions are no longer required. Therefore, the proteasome participates in numerous cellular processes, including cell cycle progression, apoptosis, or DNA damage repair.</text>
</comment>
<dbReference type="SUPFAM" id="SSF48371">
    <property type="entry name" value="ARM repeat"/>
    <property type="match status" value="1"/>
</dbReference>
<protein>
    <submittedName>
        <fullName evidence="4">26S proteasome non-ATPase regulatory subunit 1</fullName>
    </submittedName>
</protein>
<accession>A0AAW1BH74</accession>
<dbReference type="Gene3D" id="1.25.10.10">
    <property type="entry name" value="Leucine-rich Repeat Variant"/>
    <property type="match status" value="1"/>
</dbReference>
<evidence type="ECO:0000313" key="4">
    <source>
        <dbReference type="EMBL" id="KAK9401495.1"/>
    </source>
</evidence>
<dbReference type="FunFam" id="1.25.10.10:FF:001584">
    <property type="entry name" value="Uncharacterized protein"/>
    <property type="match status" value="1"/>
</dbReference>
<sequence length="125" mass="13309">MLPSPALLSAQLSRVCVHRLNLQACLEHLLMDSLGASSFGAGTQRTPEQCPSVVSLLSESYNPHVRYGAAMALGICCAGTGNKEAINLLEPMTNDPVNYVRQGALIASALIMIQQTEILCPKVSQ</sequence>
<keyword evidence="2" id="KW-0677">Repeat</keyword>
<dbReference type="Pfam" id="PF01851">
    <property type="entry name" value="PC_rep"/>
    <property type="match status" value="1"/>
</dbReference>
<keyword evidence="5" id="KW-1185">Reference proteome</keyword>
<dbReference type="AlphaFoldDB" id="A0AAW1BH74"/>
<gene>
    <name evidence="4" type="ORF">NXF25_012209</name>
</gene>
<dbReference type="PANTHER" id="PTHR10943:SF2">
    <property type="entry name" value="26S PROTEASOME NON-ATPASE REGULATORY SUBUNIT 1"/>
    <property type="match status" value="1"/>
</dbReference>
<dbReference type="GO" id="GO:0043161">
    <property type="term" value="P:proteasome-mediated ubiquitin-dependent protein catabolic process"/>
    <property type="evidence" value="ECO:0007669"/>
    <property type="project" value="TreeGrafter"/>
</dbReference>
<dbReference type="GO" id="GO:0008540">
    <property type="term" value="C:proteasome regulatory particle, base subcomplex"/>
    <property type="evidence" value="ECO:0007669"/>
    <property type="project" value="TreeGrafter"/>
</dbReference>
<dbReference type="Proteomes" id="UP001474421">
    <property type="component" value="Unassembled WGS sequence"/>
</dbReference>
<proteinExistence type="predicted"/>
<dbReference type="PANTHER" id="PTHR10943">
    <property type="entry name" value="26S PROTEASOME NON-ATPASE REGULATORY SUBUNIT"/>
    <property type="match status" value="1"/>
</dbReference>
<dbReference type="GO" id="GO:0005634">
    <property type="term" value="C:nucleus"/>
    <property type="evidence" value="ECO:0007669"/>
    <property type="project" value="TreeGrafter"/>
</dbReference>
<evidence type="ECO:0000256" key="2">
    <source>
        <dbReference type="ARBA" id="ARBA00022737"/>
    </source>
</evidence>
<keyword evidence="3 4" id="KW-0647">Proteasome</keyword>
<dbReference type="InterPro" id="IPR002015">
    <property type="entry name" value="Proteasome/cyclosome_rpt"/>
</dbReference>
<evidence type="ECO:0000256" key="3">
    <source>
        <dbReference type="ARBA" id="ARBA00022942"/>
    </source>
</evidence>
<name>A0AAW1BH74_CROAD</name>
<organism evidence="4 5">
    <name type="scientific">Crotalus adamanteus</name>
    <name type="common">Eastern diamondback rattlesnake</name>
    <dbReference type="NCBI Taxonomy" id="8729"/>
    <lineage>
        <taxon>Eukaryota</taxon>
        <taxon>Metazoa</taxon>
        <taxon>Chordata</taxon>
        <taxon>Craniata</taxon>
        <taxon>Vertebrata</taxon>
        <taxon>Euteleostomi</taxon>
        <taxon>Lepidosauria</taxon>
        <taxon>Squamata</taxon>
        <taxon>Bifurcata</taxon>
        <taxon>Unidentata</taxon>
        <taxon>Episquamata</taxon>
        <taxon>Toxicofera</taxon>
        <taxon>Serpentes</taxon>
        <taxon>Colubroidea</taxon>
        <taxon>Viperidae</taxon>
        <taxon>Crotalinae</taxon>
        <taxon>Crotalus</taxon>
    </lineage>
</organism>
<comment type="caution">
    <text evidence="4">The sequence shown here is derived from an EMBL/GenBank/DDBJ whole genome shotgun (WGS) entry which is preliminary data.</text>
</comment>
<dbReference type="EMBL" id="JAOTOJ010000005">
    <property type="protein sequence ID" value="KAK9401495.1"/>
    <property type="molecule type" value="Genomic_DNA"/>
</dbReference>
<evidence type="ECO:0000256" key="1">
    <source>
        <dbReference type="ARBA" id="ARBA00002362"/>
    </source>
</evidence>